<sequence>SRCSRGCSWRGRSCRGVGHLGGGRRLENGNVVTIEVHLDVLPMCAIRYFLDIGLLSPHELDVGLITRWVCHYNGESILWVWRFSIGTALVRQFYDLALSRTKKEMDGAHTVDSRRSRFHLHYRSISFVLHLQIANLFLVLWLETDNIGEEGDTIRESLVSLSLPFVQGTLGTVDGRRTGVVLKSTVLDTSSSSLLLLLLALF</sequence>
<protein>
    <submittedName>
        <fullName evidence="1">Uncharacterized protein</fullName>
    </submittedName>
</protein>
<reference evidence="2" key="1">
    <citation type="submission" date="2022-10" db="EMBL/GenBank/DDBJ databases">
        <title>Genome assembly of Pristionchus species.</title>
        <authorList>
            <person name="Yoshida K."/>
            <person name="Sommer R.J."/>
        </authorList>
    </citation>
    <scope>NUCLEOTIDE SEQUENCE [LARGE SCALE GENOMIC DNA]</scope>
    <source>
        <strain evidence="2">RS5460</strain>
    </source>
</reference>
<name>A0AAN5I6I9_9BILA</name>
<evidence type="ECO:0000313" key="2">
    <source>
        <dbReference type="Proteomes" id="UP001328107"/>
    </source>
</evidence>
<gene>
    <name evidence="1" type="ORF">PMAYCL1PPCAC_24433</name>
</gene>
<organism evidence="1 2">
    <name type="scientific">Pristionchus mayeri</name>
    <dbReference type="NCBI Taxonomy" id="1317129"/>
    <lineage>
        <taxon>Eukaryota</taxon>
        <taxon>Metazoa</taxon>
        <taxon>Ecdysozoa</taxon>
        <taxon>Nematoda</taxon>
        <taxon>Chromadorea</taxon>
        <taxon>Rhabditida</taxon>
        <taxon>Rhabditina</taxon>
        <taxon>Diplogasteromorpha</taxon>
        <taxon>Diplogasteroidea</taxon>
        <taxon>Neodiplogasteridae</taxon>
        <taxon>Pristionchus</taxon>
    </lineage>
</organism>
<keyword evidence="2" id="KW-1185">Reference proteome</keyword>
<feature type="non-terminal residue" evidence="1">
    <location>
        <position position="202"/>
    </location>
</feature>
<evidence type="ECO:0000313" key="1">
    <source>
        <dbReference type="EMBL" id="GMR54238.1"/>
    </source>
</evidence>
<comment type="caution">
    <text evidence="1">The sequence shown here is derived from an EMBL/GenBank/DDBJ whole genome shotgun (WGS) entry which is preliminary data.</text>
</comment>
<feature type="non-terminal residue" evidence="1">
    <location>
        <position position="1"/>
    </location>
</feature>
<dbReference type="EMBL" id="BTRK01000005">
    <property type="protein sequence ID" value="GMR54238.1"/>
    <property type="molecule type" value="Genomic_DNA"/>
</dbReference>
<dbReference type="Proteomes" id="UP001328107">
    <property type="component" value="Unassembled WGS sequence"/>
</dbReference>
<dbReference type="AlphaFoldDB" id="A0AAN5I6I9"/>
<accession>A0AAN5I6I9</accession>
<proteinExistence type="predicted"/>